<dbReference type="EMBL" id="LCJB01000042">
    <property type="protein sequence ID" value="KKT69909.1"/>
    <property type="molecule type" value="Genomic_DNA"/>
</dbReference>
<keyword evidence="7" id="KW-0573">Peptidoglycan synthesis</keyword>
<dbReference type="AlphaFoldDB" id="A0A0G1MD92"/>
<evidence type="ECO:0000256" key="1">
    <source>
        <dbReference type="ARBA" id="ARBA00004141"/>
    </source>
</evidence>
<feature type="transmembrane region" description="Helical" evidence="11">
    <location>
        <begin position="334"/>
        <end position="355"/>
    </location>
</feature>
<dbReference type="Pfam" id="PF01098">
    <property type="entry name" value="FTSW_RODA_SPOVE"/>
    <property type="match status" value="1"/>
</dbReference>
<feature type="transmembrane region" description="Helical" evidence="11">
    <location>
        <begin position="185"/>
        <end position="206"/>
    </location>
</feature>
<feature type="transmembrane region" description="Helical" evidence="11">
    <location>
        <begin position="304"/>
        <end position="328"/>
    </location>
</feature>
<evidence type="ECO:0000256" key="5">
    <source>
        <dbReference type="ARBA" id="ARBA00022692"/>
    </source>
</evidence>
<keyword evidence="8 11" id="KW-1133">Transmembrane helix</keyword>
<sequence>MPSLLTAVRRVDARLVLAMLVLISLGFSAIYSITLSQNGQSFLLVQKQLIALFVGLVLVFLIIWSNYRWTRSFALPIYILANLLLIAVLFFGESIRGTMGWFPVFGFHFQPVEFAKLGVIVALARYFSDYRSEDFGWKNIFISGLIVGLPTALTLLQPDLGSALLLLSVWVGLLFFAGLKVKHFLVLGFLGSLSVIFAWFFLFVDYQKSRIMSFVNPGSDPMGEGYNVRQAIIAIGSGGWFGRGLGFGSQSQLKFVPESQTDFIFAVIAEEFGLLGSVLLCGAFYLLLRRIFRHAFLTRDDFTSFLLTGIGSLFLFSFLVNVGMSLGLMPVTGIALPLVSYGGSALIIALILLGIAQSVAVHDVAARSAILIENEK</sequence>
<reference evidence="12 13" key="1">
    <citation type="journal article" date="2015" name="Nature">
        <title>rRNA introns, odd ribosomes, and small enigmatic genomes across a large radiation of phyla.</title>
        <authorList>
            <person name="Brown C.T."/>
            <person name="Hug L.A."/>
            <person name="Thomas B.C."/>
            <person name="Sharon I."/>
            <person name="Castelle C.J."/>
            <person name="Singh A."/>
            <person name="Wilkins M.J."/>
            <person name="Williams K.H."/>
            <person name="Banfield J.F."/>
        </authorList>
    </citation>
    <scope>NUCLEOTIDE SEQUENCE [LARGE SCALE GENOMIC DNA]</scope>
</reference>
<evidence type="ECO:0000256" key="7">
    <source>
        <dbReference type="ARBA" id="ARBA00022984"/>
    </source>
</evidence>
<evidence type="ECO:0000256" key="9">
    <source>
        <dbReference type="ARBA" id="ARBA00023136"/>
    </source>
</evidence>
<dbReference type="GO" id="GO:0032153">
    <property type="term" value="C:cell division site"/>
    <property type="evidence" value="ECO:0007669"/>
    <property type="project" value="TreeGrafter"/>
</dbReference>
<feature type="transmembrane region" description="Helical" evidence="11">
    <location>
        <begin position="15"/>
        <end position="36"/>
    </location>
</feature>
<dbReference type="PANTHER" id="PTHR30474:SF1">
    <property type="entry name" value="PEPTIDOGLYCAN GLYCOSYLTRANSFERASE MRDB"/>
    <property type="match status" value="1"/>
</dbReference>
<dbReference type="GO" id="GO:0005886">
    <property type="term" value="C:plasma membrane"/>
    <property type="evidence" value="ECO:0007669"/>
    <property type="project" value="TreeGrafter"/>
</dbReference>
<feature type="transmembrane region" description="Helical" evidence="11">
    <location>
        <begin position="163"/>
        <end position="179"/>
    </location>
</feature>
<evidence type="ECO:0000256" key="3">
    <source>
        <dbReference type="ARBA" id="ARBA00022676"/>
    </source>
</evidence>
<keyword evidence="9 11" id="KW-0472">Membrane</keyword>
<keyword evidence="6" id="KW-0133">Cell shape</keyword>
<feature type="transmembrane region" description="Helical" evidence="11">
    <location>
        <begin position="263"/>
        <end position="288"/>
    </location>
</feature>
<evidence type="ECO:0000313" key="12">
    <source>
        <dbReference type="EMBL" id="KKT69909.1"/>
    </source>
</evidence>
<evidence type="ECO:0000256" key="8">
    <source>
        <dbReference type="ARBA" id="ARBA00022989"/>
    </source>
</evidence>
<feature type="transmembrane region" description="Helical" evidence="11">
    <location>
        <begin position="48"/>
        <end position="67"/>
    </location>
</feature>
<gene>
    <name evidence="12" type="ORF">UW63_C0042G0006</name>
</gene>
<comment type="caution">
    <text evidence="12">The sequence shown here is derived from an EMBL/GenBank/DDBJ whole genome shotgun (WGS) entry which is preliminary data.</text>
</comment>
<dbReference type="GO" id="GO:0016757">
    <property type="term" value="F:glycosyltransferase activity"/>
    <property type="evidence" value="ECO:0007669"/>
    <property type="project" value="UniProtKB-KW"/>
</dbReference>
<dbReference type="InterPro" id="IPR018365">
    <property type="entry name" value="Cell_cycle_FtsW-rel_CS"/>
</dbReference>
<protein>
    <submittedName>
        <fullName evidence="12">Rod shape-determining protein RodA</fullName>
    </submittedName>
</protein>
<evidence type="ECO:0000256" key="11">
    <source>
        <dbReference type="SAM" id="Phobius"/>
    </source>
</evidence>
<evidence type="ECO:0000256" key="2">
    <source>
        <dbReference type="ARBA" id="ARBA00022475"/>
    </source>
</evidence>
<dbReference type="PATRIC" id="fig|1619000.3.peg.691"/>
<dbReference type="NCBIfam" id="TIGR02210">
    <property type="entry name" value="rodA_shape"/>
    <property type="match status" value="1"/>
</dbReference>
<dbReference type="GO" id="GO:0071555">
    <property type="term" value="P:cell wall organization"/>
    <property type="evidence" value="ECO:0007669"/>
    <property type="project" value="UniProtKB-KW"/>
</dbReference>
<accession>A0A0G1MD92</accession>
<dbReference type="GO" id="GO:0015648">
    <property type="term" value="F:lipid-linked peptidoglycan transporter activity"/>
    <property type="evidence" value="ECO:0007669"/>
    <property type="project" value="TreeGrafter"/>
</dbReference>
<organism evidence="12 13">
    <name type="scientific">Candidatus Uhrbacteria bacterium GW2011_GWF2_44_350</name>
    <dbReference type="NCBI Taxonomy" id="1619000"/>
    <lineage>
        <taxon>Bacteria</taxon>
        <taxon>Candidatus Uhriibacteriota</taxon>
    </lineage>
</organism>
<dbReference type="GO" id="GO:0008360">
    <property type="term" value="P:regulation of cell shape"/>
    <property type="evidence" value="ECO:0007669"/>
    <property type="project" value="UniProtKB-KW"/>
</dbReference>
<dbReference type="PANTHER" id="PTHR30474">
    <property type="entry name" value="CELL CYCLE PROTEIN"/>
    <property type="match status" value="1"/>
</dbReference>
<dbReference type="InterPro" id="IPR001182">
    <property type="entry name" value="FtsW/RodA"/>
</dbReference>
<comment type="subcellular location">
    <subcellularLocation>
        <location evidence="1">Membrane</location>
        <topology evidence="1">Multi-pass membrane protein</topology>
    </subcellularLocation>
</comment>
<dbReference type="PROSITE" id="PS00428">
    <property type="entry name" value="FTSW_RODA_SPOVE"/>
    <property type="match status" value="1"/>
</dbReference>
<feature type="transmembrane region" description="Helical" evidence="11">
    <location>
        <begin position="139"/>
        <end position="156"/>
    </location>
</feature>
<keyword evidence="2" id="KW-1003">Cell membrane</keyword>
<name>A0A0G1MD92_9BACT</name>
<keyword evidence="10" id="KW-0961">Cell wall biogenesis/degradation</keyword>
<evidence type="ECO:0000256" key="6">
    <source>
        <dbReference type="ARBA" id="ARBA00022960"/>
    </source>
</evidence>
<proteinExistence type="predicted"/>
<keyword evidence="4" id="KW-0808">Transferase</keyword>
<dbReference type="Proteomes" id="UP000034154">
    <property type="component" value="Unassembled WGS sequence"/>
</dbReference>
<feature type="transmembrane region" description="Helical" evidence="11">
    <location>
        <begin position="104"/>
        <end position="127"/>
    </location>
</feature>
<evidence type="ECO:0000313" key="13">
    <source>
        <dbReference type="Proteomes" id="UP000034154"/>
    </source>
</evidence>
<feature type="transmembrane region" description="Helical" evidence="11">
    <location>
        <begin position="73"/>
        <end position="92"/>
    </location>
</feature>
<evidence type="ECO:0000256" key="4">
    <source>
        <dbReference type="ARBA" id="ARBA00022679"/>
    </source>
</evidence>
<keyword evidence="3" id="KW-0328">Glycosyltransferase</keyword>
<keyword evidence="5 11" id="KW-0812">Transmembrane</keyword>
<dbReference type="GO" id="GO:0009252">
    <property type="term" value="P:peptidoglycan biosynthetic process"/>
    <property type="evidence" value="ECO:0007669"/>
    <property type="project" value="UniProtKB-KW"/>
</dbReference>
<dbReference type="GO" id="GO:0051301">
    <property type="term" value="P:cell division"/>
    <property type="evidence" value="ECO:0007669"/>
    <property type="project" value="InterPro"/>
</dbReference>
<dbReference type="InterPro" id="IPR011923">
    <property type="entry name" value="RodA/MrdB"/>
</dbReference>
<evidence type="ECO:0000256" key="10">
    <source>
        <dbReference type="ARBA" id="ARBA00023316"/>
    </source>
</evidence>